<dbReference type="AlphaFoldDB" id="A0A3Q3GBI0"/>
<name>A0A3Q3GBI0_KRYMA</name>
<dbReference type="Proteomes" id="UP000264800">
    <property type="component" value="Unplaced"/>
</dbReference>
<evidence type="ECO:0000313" key="3">
    <source>
        <dbReference type="Proteomes" id="UP000264800"/>
    </source>
</evidence>
<organism evidence="2 3">
    <name type="scientific">Kryptolebias marmoratus</name>
    <name type="common">Mangrove killifish</name>
    <name type="synonym">Rivulus marmoratus</name>
    <dbReference type="NCBI Taxonomy" id="37003"/>
    <lineage>
        <taxon>Eukaryota</taxon>
        <taxon>Metazoa</taxon>
        <taxon>Chordata</taxon>
        <taxon>Craniata</taxon>
        <taxon>Vertebrata</taxon>
        <taxon>Euteleostomi</taxon>
        <taxon>Actinopterygii</taxon>
        <taxon>Neopterygii</taxon>
        <taxon>Teleostei</taxon>
        <taxon>Neoteleostei</taxon>
        <taxon>Acanthomorphata</taxon>
        <taxon>Ovalentaria</taxon>
        <taxon>Atherinomorphae</taxon>
        <taxon>Cyprinodontiformes</taxon>
        <taxon>Rivulidae</taxon>
        <taxon>Kryptolebias</taxon>
    </lineage>
</organism>
<dbReference type="OMA" id="HMLPRNL"/>
<accession>A0A3Q3GBI0</accession>
<evidence type="ECO:0000256" key="1">
    <source>
        <dbReference type="SAM" id="MobiDB-lite"/>
    </source>
</evidence>
<keyword evidence="3" id="KW-1185">Reference proteome</keyword>
<evidence type="ECO:0000313" key="2">
    <source>
        <dbReference type="Ensembl" id="ENSKMAP00000021287.1"/>
    </source>
</evidence>
<feature type="compositionally biased region" description="Low complexity" evidence="1">
    <location>
        <begin position="16"/>
        <end position="33"/>
    </location>
</feature>
<proteinExistence type="predicted"/>
<reference evidence="2" key="1">
    <citation type="submission" date="2025-08" db="UniProtKB">
        <authorList>
            <consortium name="Ensembl"/>
        </authorList>
    </citation>
    <scope>IDENTIFICATION</scope>
</reference>
<protein>
    <submittedName>
        <fullName evidence="2">Uncharacterized protein</fullName>
    </submittedName>
</protein>
<dbReference type="GeneTree" id="ENSGT00940000174630"/>
<feature type="region of interest" description="Disordered" evidence="1">
    <location>
        <begin position="140"/>
        <end position="162"/>
    </location>
</feature>
<dbReference type="Ensembl" id="ENSKMAT00000021565.1">
    <property type="protein sequence ID" value="ENSKMAP00000021287.1"/>
    <property type="gene ID" value="ENSKMAG00000015812.1"/>
</dbReference>
<reference evidence="2" key="2">
    <citation type="submission" date="2025-09" db="UniProtKB">
        <authorList>
            <consortium name="Ensembl"/>
        </authorList>
    </citation>
    <scope>IDENTIFICATION</scope>
</reference>
<feature type="region of interest" description="Disordered" evidence="1">
    <location>
        <begin position="1"/>
        <end position="33"/>
    </location>
</feature>
<sequence length="162" mass="16776">MKNPPEASRGKLSCEAVRPGAAPGPGRAGAVGLPRARPEVPEVDALVGGAAVKAQVQVLVVLLLHRVHHLLRHPHGEGQVAAHLADHDGRPDVPGLDLHVLGAASVGLASVPGAVGERGGQLVRLGVVRLLLHALLEAPEDDGELQEERGTRQPAAPPSERR</sequence>